<reference evidence="1" key="1">
    <citation type="journal article" date="2020" name="Nature">
        <title>Giant virus diversity and host interactions through global metagenomics.</title>
        <authorList>
            <person name="Schulz F."/>
            <person name="Roux S."/>
            <person name="Paez-Espino D."/>
            <person name="Jungbluth S."/>
            <person name="Walsh D.A."/>
            <person name="Denef V.J."/>
            <person name="McMahon K.D."/>
            <person name="Konstantinidis K.T."/>
            <person name="Eloe-Fadrosh E.A."/>
            <person name="Kyrpides N.C."/>
            <person name="Woyke T."/>
        </authorList>
    </citation>
    <scope>NUCLEOTIDE SEQUENCE</scope>
    <source>
        <strain evidence="1">GVMAG-M-3300018416-26</strain>
    </source>
</reference>
<evidence type="ECO:0000313" key="1">
    <source>
        <dbReference type="EMBL" id="QHS94286.1"/>
    </source>
</evidence>
<proteinExistence type="predicted"/>
<name>A0A6C0BQ27_9ZZZZ</name>
<sequence>MWVYNKKIKKVFIVRKELNDEFICKIYVEKRNNLVFMFLI</sequence>
<protein>
    <submittedName>
        <fullName evidence="1">Uncharacterized protein</fullName>
    </submittedName>
</protein>
<organism evidence="1">
    <name type="scientific">viral metagenome</name>
    <dbReference type="NCBI Taxonomy" id="1070528"/>
    <lineage>
        <taxon>unclassified sequences</taxon>
        <taxon>metagenomes</taxon>
        <taxon>organismal metagenomes</taxon>
    </lineage>
</organism>
<dbReference type="EMBL" id="MN739219">
    <property type="protein sequence ID" value="QHS94286.1"/>
    <property type="molecule type" value="Genomic_DNA"/>
</dbReference>
<dbReference type="AlphaFoldDB" id="A0A6C0BQ27"/>
<accession>A0A6C0BQ27</accession>